<accession>A0ABU2U1T0</accession>
<proteinExistence type="predicted"/>
<dbReference type="RefSeq" id="WP_311698646.1">
    <property type="nucleotide sequence ID" value="NZ_JAVREY010000049.1"/>
</dbReference>
<sequence>MAEFQFWLCRQCGAEPLGAFVDELGRRYHKRHDDPEGLDPHTDLVPLGYVDGVLTRF</sequence>
<protein>
    <submittedName>
        <fullName evidence="1">Uncharacterized protein</fullName>
    </submittedName>
</protein>
<dbReference type="EMBL" id="JAVREY010000049">
    <property type="protein sequence ID" value="MDT0467183.1"/>
    <property type="molecule type" value="Genomic_DNA"/>
</dbReference>
<reference evidence="2" key="1">
    <citation type="submission" date="2023-07" db="EMBL/GenBank/DDBJ databases">
        <title>30 novel species of actinomycetes from the DSMZ collection.</title>
        <authorList>
            <person name="Nouioui I."/>
        </authorList>
    </citation>
    <scope>NUCLEOTIDE SEQUENCE [LARGE SCALE GENOMIC DNA]</scope>
    <source>
        <strain evidence="2">DSM 41699</strain>
    </source>
</reference>
<name>A0ABU2U1T0_9ACTN</name>
<keyword evidence="2" id="KW-1185">Reference proteome</keyword>
<comment type="caution">
    <text evidence="1">The sequence shown here is derived from an EMBL/GenBank/DDBJ whole genome shotgun (WGS) entry which is preliminary data.</text>
</comment>
<evidence type="ECO:0000313" key="1">
    <source>
        <dbReference type="EMBL" id="MDT0467183.1"/>
    </source>
</evidence>
<evidence type="ECO:0000313" key="2">
    <source>
        <dbReference type="Proteomes" id="UP001183809"/>
    </source>
</evidence>
<organism evidence="1 2">
    <name type="scientific">Streptomyces gibsoniae</name>
    <dbReference type="NCBI Taxonomy" id="3075529"/>
    <lineage>
        <taxon>Bacteria</taxon>
        <taxon>Bacillati</taxon>
        <taxon>Actinomycetota</taxon>
        <taxon>Actinomycetes</taxon>
        <taxon>Kitasatosporales</taxon>
        <taxon>Streptomycetaceae</taxon>
        <taxon>Streptomyces</taxon>
    </lineage>
</organism>
<gene>
    <name evidence="1" type="ORF">RM764_29970</name>
</gene>
<dbReference type="Proteomes" id="UP001183809">
    <property type="component" value="Unassembled WGS sequence"/>
</dbReference>